<accession>A0ABD5XVJ9</accession>
<dbReference type="Pfam" id="PF24365">
    <property type="entry name" value="DUF7521"/>
    <property type="match status" value="1"/>
</dbReference>
<gene>
    <name evidence="2" type="ORF">ACFQMA_04530</name>
</gene>
<reference evidence="2 3" key="1">
    <citation type="journal article" date="2019" name="Int. J. Syst. Evol. Microbiol.">
        <title>The Global Catalogue of Microorganisms (GCM) 10K type strain sequencing project: providing services to taxonomists for standard genome sequencing and annotation.</title>
        <authorList>
            <consortium name="The Broad Institute Genomics Platform"/>
            <consortium name="The Broad Institute Genome Sequencing Center for Infectious Disease"/>
            <person name="Wu L."/>
            <person name="Ma J."/>
        </authorList>
    </citation>
    <scope>NUCLEOTIDE SEQUENCE [LARGE SCALE GENOMIC DNA]</scope>
    <source>
        <strain evidence="2 3">XZYJT29</strain>
    </source>
</reference>
<keyword evidence="1" id="KW-0812">Transmembrane</keyword>
<keyword evidence="1" id="KW-0472">Membrane</keyword>
<evidence type="ECO:0000313" key="3">
    <source>
        <dbReference type="Proteomes" id="UP001596432"/>
    </source>
</evidence>
<dbReference type="RefSeq" id="WP_274324704.1">
    <property type="nucleotide sequence ID" value="NZ_CP118158.1"/>
</dbReference>
<feature type="transmembrane region" description="Helical" evidence="1">
    <location>
        <begin position="6"/>
        <end position="30"/>
    </location>
</feature>
<keyword evidence="3" id="KW-1185">Reference proteome</keyword>
<keyword evidence="1" id="KW-1133">Transmembrane helix</keyword>
<organism evidence="2 3">
    <name type="scientific">Halosimplex aquaticum</name>
    <dbReference type="NCBI Taxonomy" id="3026162"/>
    <lineage>
        <taxon>Archaea</taxon>
        <taxon>Methanobacteriati</taxon>
        <taxon>Methanobacteriota</taxon>
        <taxon>Stenosarchaea group</taxon>
        <taxon>Halobacteria</taxon>
        <taxon>Halobacteriales</taxon>
        <taxon>Haloarculaceae</taxon>
        <taxon>Halosimplex</taxon>
    </lineage>
</organism>
<dbReference type="AlphaFoldDB" id="A0ABD5XVJ9"/>
<dbReference type="EMBL" id="JBHTAS010000001">
    <property type="protein sequence ID" value="MFC7139103.1"/>
    <property type="molecule type" value="Genomic_DNA"/>
</dbReference>
<evidence type="ECO:0000313" key="2">
    <source>
        <dbReference type="EMBL" id="MFC7139103.1"/>
    </source>
</evidence>
<feature type="transmembrane region" description="Helical" evidence="1">
    <location>
        <begin position="82"/>
        <end position="112"/>
    </location>
</feature>
<comment type="caution">
    <text evidence="2">The sequence shown here is derived from an EMBL/GenBank/DDBJ whole genome shotgun (WGS) entry which is preliminary data.</text>
</comment>
<proteinExistence type="predicted"/>
<feature type="transmembrane region" description="Helical" evidence="1">
    <location>
        <begin position="42"/>
        <end position="62"/>
    </location>
</feature>
<dbReference type="Proteomes" id="UP001596432">
    <property type="component" value="Unassembled WGS sequence"/>
</dbReference>
<dbReference type="InterPro" id="IPR055943">
    <property type="entry name" value="DUF7521"/>
</dbReference>
<evidence type="ECO:0000256" key="1">
    <source>
        <dbReference type="SAM" id="Phobius"/>
    </source>
</evidence>
<protein>
    <submittedName>
        <fullName evidence="2">Uncharacterized protein</fullName>
    </submittedName>
</protein>
<sequence length="114" mass="11903">MSPHTTPATAVLVALKTITLLLGGLITYFAYKAYSRSGARPLWYLAVGFGIVTAGTMMAGFVDQLLRFSLVGSDALPFTGDAGSAMAVTDVALVLESTLTAVGFAVIVYSLYSE</sequence>
<name>A0ABD5XVJ9_9EURY</name>
<dbReference type="GeneID" id="78819353"/>